<dbReference type="InterPro" id="IPR013783">
    <property type="entry name" value="Ig-like_fold"/>
</dbReference>
<gene>
    <name evidence="2" type="ORF">ACFOW1_15195</name>
</gene>
<evidence type="ECO:0000313" key="2">
    <source>
        <dbReference type="EMBL" id="MFC4233246.1"/>
    </source>
</evidence>
<accession>A0ABV8Q2T3</accession>
<organism evidence="2 3">
    <name type="scientific">Parasediminibacterium paludis</name>
    <dbReference type="NCBI Taxonomy" id="908966"/>
    <lineage>
        <taxon>Bacteria</taxon>
        <taxon>Pseudomonadati</taxon>
        <taxon>Bacteroidota</taxon>
        <taxon>Chitinophagia</taxon>
        <taxon>Chitinophagales</taxon>
        <taxon>Chitinophagaceae</taxon>
        <taxon>Parasediminibacterium</taxon>
    </lineage>
</organism>
<dbReference type="RefSeq" id="WP_379015446.1">
    <property type="nucleotide sequence ID" value="NZ_JBHSDC010000029.1"/>
</dbReference>
<evidence type="ECO:0000313" key="3">
    <source>
        <dbReference type="Proteomes" id="UP001595906"/>
    </source>
</evidence>
<dbReference type="EMBL" id="JBHSDC010000029">
    <property type="protein sequence ID" value="MFC4233246.1"/>
    <property type="molecule type" value="Genomic_DNA"/>
</dbReference>
<protein>
    <submittedName>
        <fullName evidence="2">Fibronectin type III domain-containing protein</fullName>
    </submittedName>
</protein>
<feature type="domain" description="Fibronectin type-III" evidence="1">
    <location>
        <begin position="295"/>
        <end position="384"/>
    </location>
</feature>
<reference evidence="3" key="1">
    <citation type="journal article" date="2019" name="Int. J. Syst. Evol. Microbiol.">
        <title>The Global Catalogue of Microorganisms (GCM) 10K type strain sequencing project: providing services to taxonomists for standard genome sequencing and annotation.</title>
        <authorList>
            <consortium name="The Broad Institute Genomics Platform"/>
            <consortium name="The Broad Institute Genome Sequencing Center for Infectious Disease"/>
            <person name="Wu L."/>
            <person name="Ma J."/>
        </authorList>
    </citation>
    <scope>NUCLEOTIDE SEQUENCE [LARGE SCALE GENOMIC DNA]</scope>
    <source>
        <strain evidence="3">CECT 8010</strain>
    </source>
</reference>
<dbReference type="CDD" id="cd00063">
    <property type="entry name" value="FN3"/>
    <property type="match status" value="1"/>
</dbReference>
<dbReference type="Pfam" id="PF00041">
    <property type="entry name" value="fn3"/>
    <property type="match status" value="1"/>
</dbReference>
<evidence type="ECO:0000259" key="1">
    <source>
        <dbReference type="PROSITE" id="PS50853"/>
    </source>
</evidence>
<dbReference type="PROSITE" id="PS50853">
    <property type="entry name" value="FN3"/>
    <property type="match status" value="1"/>
</dbReference>
<dbReference type="SMART" id="SM00060">
    <property type="entry name" value="FN3"/>
    <property type="match status" value="1"/>
</dbReference>
<keyword evidence="3" id="KW-1185">Reference proteome</keyword>
<sequence>MQKYFIHILSIAVVCIFTMLGTTVQGQISGNFPVSITPVIYPPYPSSIKYLNASTSPSLVLTITNKSVNAQNINVNLAVVIKGNNFIATSRSVVSGLAPITLMGGSPVRLTNLDIAPLFDFNNLSGITLSQYQNPFPQSKVVFGFVLYDATTGRQVSDIVNYSVTYSVNYPPTTTLPENKATVIEKGIQNVLFQWQPRQSAPTNGVQYTIQLIELLNNTQDPSSAFLTTKPFFTDSTFSNRYIYGADNPPLLTGKVYAWRVQAKAYDNGGTLISNFQNNGYSNFASFNYFASCKSPSELSADNITKSTADISWAEMPDYSNFTVSYRKKGDQVWTDVSVKSANEPTKSLSGLQPLTSYQVKVKTLCDDGTNAESIIKDFKTSDQDAAAAVLKKVNANCGTRPPKKDKQKDLIDALKEQDIITAGDYSIIISEISGQSGVFSGKGTIEVWLGKPFKMTVSFTNIKVNKDREVIEGKINPSNN</sequence>
<dbReference type="InterPro" id="IPR036116">
    <property type="entry name" value="FN3_sf"/>
</dbReference>
<dbReference type="Proteomes" id="UP001595906">
    <property type="component" value="Unassembled WGS sequence"/>
</dbReference>
<comment type="caution">
    <text evidence="2">The sequence shown here is derived from an EMBL/GenBank/DDBJ whole genome shotgun (WGS) entry which is preliminary data.</text>
</comment>
<dbReference type="SUPFAM" id="SSF49265">
    <property type="entry name" value="Fibronectin type III"/>
    <property type="match status" value="1"/>
</dbReference>
<dbReference type="InterPro" id="IPR003961">
    <property type="entry name" value="FN3_dom"/>
</dbReference>
<dbReference type="Gene3D" id="2.60.40.10">
    <property type="entry name" value="Immunoglobulins"/>
    <property type="match status" value="1"/>
</dbReference>
<name>A0ABV8Q2T3_9BACT</name>
<proteinExistence type="predicted"/>